<evidence type="ECO:0000256" key="4">
    <source>
        <dbReference type="ARBA" id="ARBA00022842"/>
    </source>
</evidence>
<dbReference type="InterPro" id="IPR006439">
    <property type="entry name" value="HAD-SF_hydro_IA"/>
</dbReference>
<keyword evidence="4 12" id="KW-0460">Magnesium</keyword>
<dbReference type="Gene3D" id="3.40.50.1000">
    <property type="entry name" value="HAD superfamily/HAD-like"/>
    <property type="match status" value="1"/>
</dbReference>
<dbReference type="GO" id="GO:0000287">
    <property type="term" value="F:magnesium ion binding"/>
    <property type="evidence" value="ECO:0007669"/>
    <property type="project" value="InterPro"/>
</dbReference>
<feature type="binding site" evidence="11">
    <location>
        <position position="54"/>
    </location>
    <ligand>
        <name>substrate</name>
    </ligand>
</feature>
<dbReference type="InterPro" id="IPR023214">
    <property type="entry name" value="HAD_sf"/>
</dbReference>
<evidence type="ECO:0000256" key="8">
    <source>
        <dbReference type="ARBA" id="ARBA00044968"/>
    </source>
</evidence>
<comment type="caution">
    <text evidence="14">The sequence shown here is derived from an EMBL/GenBank/DDBJ whole genome shotgun (WGS) entry which is preliminary data.</text>
</comment>
<dbReference type="InterPro" id="IPR051600">
    <property type="entry name" value="Beta-PGM-like"/>
</dbReference>
<dbReference type="EC" id="5.4.2.6" evidence="8"/>
<protein>
    <recommendedName>
        <fullName evidence="9">Beta-phosphoglucomutase</fullName>
        <ecNumber evidence="8">5.4.2.6</ecNumber>
    </recommendedName>
</protein>
<evidence type="ECO:0000256" key="3">
    <source>
        <dbReference type="ARBA" id="ARBA00022723"/>
    </source>
</evidence>
<evidence type="ECO:0000256" key="2">
    <source>
        <dbReference type="ARBA" id="ARBA00022553"/>
    </source>
</evidence>
<evidence type="ECO:0000256" key="9">
    <source>
        <dbReference type="ARBA" id="ARBA00044991"/>
    </source>
</evidence>
<feature type="binding site" evidence="11">
    <location>
        <position position="147"/>
    </location>
    <ligand>
        <name>substrate</name>
    </ligand>
</feature>
<accession>A0A369B6R5</accession>
<proteinExistence type="inferred from homology"/>
<feature type="binding site" evidence="11">
    <location>
        <begin position="46"/>
        <end position="51"/>
    </location>
    <ligand>
        <name>substrate</name>
    </ligand>
</feature>
<keyword evidence="3 12" id="KW-0479">Metal-binding</keyword>
<dbReference type="GO" id="GO:0008801">
    <property type="term" value="F:beta-phosphoglucomutase activity"/>
    <property type="evidence" value="ECO:0007669"/>
    <property type="project" value="UniProtKB-EC"/>
</dbReference>
<evidence type="ECO:0000256" key="11">
    <source>
        <dbReference type="PIRSR" id="PIRSR610972-2"/>
    </source>
</evidence>
<feature type="binding site" evidence="11">
    <location>
        <position position="78"/>
    </location>
    <ligand>
        <name>substrate</name>
    </ligand>
</feature>
<dbReference type="AlphaFoldDB" id="A0A369B6R5"/>
<dbReference type="NCBIfam" id="TIGR01990">
    <property type="entry name" value="bPGM"/>
    <property type="match status" value="1"/>
</dbReference>
<feature type="binding site" evidence="12">
    <location>
        <position position="172"/>
    </location>
    <ligand>
        <name>Mg(2+)</name>
        <dbReference type="ChEBI" id="CHEBI:18420"/>
    </ligand>
</feature>
<dbReference type="InterPro" id="IPR036412">
    <property type="entry name" value="HAD-like_sf"/>
</dbReference>
<keyword evidence="6" id="KW-0119">Carbohydrate metabolism</keyword>
<dbReference type="Pfam" id="PF00702">
    <property type="entry name" value="Hydrolase"/>
    <property type="match status" value="1"/>
</dbReference>
<feature type="binding site" evidence="11">
    <location>
        <begin position="116"/>
        <end position="120"/>
    </location>
    <ligand>
        <name>substrate</name>
    </ligand>
</feature>
<evidence type="ECO:0000256" key="1">
    <source>
        <dbReference type="ARBA" id="ARBA00006171"/>
    </source>
</evidence>
<evidence type="ECO:0000256" key="12">
    <source>
        <dbReference type="PIRSR" id="PIRSR610972-3"/>
    </source>
</evidence>
<dbReference type="Gene3D" id="1.10.150.240">
    <property type="entry name" value="Putative phosphatase, domain 2"/>
    <property type="match status" value="1"/>
</dbReference>
<dbReference type="SFLD" id="SFLDG01135">
    <property type="entry name" value="C1.5.6:_HAD__Beta-PGM__Phospha"/>
    <property type="match status" value="1"/>
</dbReference>
<dbReference type="InterPro" id="IPR010976">
    <property type="entry name" value="B-phosphoglucomutase_hydrolase"/>
</dbReference>
<feature type="binding site" evidence="11">
    <location>
        <begin position="11"/>
        <end position="13"/>
    </location>
    <ligand>
        <name>substrate</name>
    </ligand>
</feature>
<feature type="binding site" evidence="11">
    <location>
        <position position="27"/>
    </location>
    <ligand>
        <name>substrate</name>
    </ligand>
</feature>
<feature type="site" description="Important for catalytic activity and assists the phosphoryl transfer reaction to Asp8 by balancing charge and orienting the reacting groups" evidence="13">
    <location>
        <position position="116"/>
    </location>
</feature>
<evidence type="ECO:0000256" key="13">
    <source>
        <dbReference type="PIRSR" id="PIRSR610972-4"/>
    </source>
</evidence>
<dbReference type="GO" id="GO:0005975">
    <property type="term" value="P:carbohydrate metabolic process"/>
    <property type="evidence" value="ECO:0007669"/>
    <property type="project" value="InterPro"/>
</dbReference>
<feature type="binding site" evidence="12">
    <location>
        <position position="13"/>
    </location>
    <ligand>
        <name>Mg(2+)</name>
        <dbReference type="ChEBI" id="CHEBI:18420"/>
    </ligand>
</feature>
<evidence type="ECO:0000256" key="7">
    <source>
        <dbReference type="ARBA" id="ARBA00044926"/>
    </source>
</evidence>
<reference evidence="14 15" key="1">
    <citation type="submission" date="2018-07" db="EMBL/GenBank/DDBJ databases">
        <title>Genomic Encyclopedia of Type Strains, Phase III (KMG-III): the genomes of soil and plant-associated and newly described type strains.</title>
        <authorList>
            <person name="Whitman W."/>
        </authorList>
    </citation>
    <scope>NUCLEOTIDE SEQUENCE [LARGE SCALE GENOMIC DNA]</scope>
    <source>
        <strain evidence="14 15">CECT 8333</strain>
    </source>
</reference>
<feature type="active site" description="Nucleophile" evidence="10">
    <location>
        <position position="11"/>
    </location>
</feature>
<evidence type="ECO:0000256" key="10">
    <source>
        <dbReference type="PIRSR" id="PIRSR610972-1"/>
    </source>
</evidence>
<keyword evidence="15" id="KW-1185">Reference proteome</keyword>
<sequence length="210" mass="22568">MLETMKGAIFDLDGVIVDTAKYHYLAWRSLAQRLGFEFTEEDNERLKGVSRMESLQILLEVGGVEADEAERLEMADAKNKEYVDYISRLEPSEILPGARAYLLLLRSKGVKVALGSASKNAEFILNRLGITELFDAIIDGTKVSKAKPDPEVFLAASAALGLEPSECVVFEDAAAGVQAGISAGSKVVGIGSADILAEADRVIGGLYELV</sequence>
<dbReference type="SUPFAM" id="SSF56784">
    <property type="entry name" value="HAD-like"/>
    <property type="match status" value="1"/>
</dbReference>
<dbReference type="OrthoDB" id="9797743at2"/>
<comment type="cofactor">
    <cofactor evidence="12">
        <name>Mg(2+)</name>
        <dbReference type="ChEBI" id="CHEBI:18420"/>
    </cofactor>
    <text evidence="12">Binds 2 magnesium ions per subunit.</text>
</comment>
<dbReference type="InterPro" id="IPR010972">
    <property type="entry name" value="Beta-PGM"/>
</dbReference>
<evidence type="ECO:0000256" key="6">
    <source>
        <dbReference type="ARBA" id="ARBA00023277"/>
    </source>
</evidence>
<dbReference type="NCBIfam" id="TIGR02009">
    <property type="entry name" value="PGMB-YQAB-SF"/>
    <property type="match status" value="1"/>
</dbReference>
<feature type="site" description="Important for catalytic activity and assists the phosphoryl transfer reaction to Asp8 by balancing charge and orienting the reacting groups" evidence="13">
    <location>
        <position position="147"/>
    </location>
</feature>
<dbReference type="Proteomes" id="UP000253090">
    <property type="component" value="Unassembled WGS sequence"/>
</dbReference>
<feature type="binding site" evidence="12">
    <location>
        <position position="11"/>
    </location>
    <ligand>
        <name>Mg(2+)</name>
        <dbReference type="ChEBI" id="CHEBI:18420"/>
    </ligand>
</feature>
<dbReference type="PANTHER" id="PTHR46193:SF18">
    <property type="entry name" value="HEXITOL PHOSPHATASE B"/>
    <property type="match status" value="1"/>
</dbReference>
<dbReference type="InterPro" id="IPR023198">
    <property type="entry name" value="PGP-like_dom2"/>
</dbReference>
<dbReference type="SFLD" id="SFLDS00003">
    <property type="entry name" value="Haloacid_Dehalogenase"/>
    <property type="match status" value="1"/>
</dbReference>
<gene>
    <name evidence="14" type="ORF">DFP94_11393</name>
</gene>
<evidence type="ECO:0000256" key="5">
    <source>
        <dbReference type="ARBA" id="ARBA00023235"/>
    </source>
</evidence>
<dbReference type="CDD" id="cd02598">
    <property type="entry name" value="HAD_BPGM"/>
    <property type="match status" value="1"/>
</dbReference>
<keyword evidence="5" id="KW-0413">Isomerase</keyword>
<dbReference type="PANTHER" id="PTHR46193">
    <property type="entry name" value="6-PHOSPHOGLUCONATE PHOSPHATASE"/>
    <property type="match status" value="1"/>
</dbReference>
<comment type="catalytic activity">
    <reaction evidence="7">
        <text>beta-D-glucose 1-phosphate = beta-D-glucose 6-phosphate</text>
        <dbReference type="Rhea" id="RHEA:20113"/>
        <dbReference type="ChEBI" id="CHEBI:57684"/>
        <dbReference type="ChEBI" id="CHEBI:58247"/>
        <dbReference type="EC" id="5.4.2.6"/>
    </reaction>
</comment>
<feature type="active site" description="Proton donor/acceptor" evidence="10">
    <location>
        <position position="13"/>
    </location>
</feature>
<dbReference type="EMBL" id="QPJW01000013">
    <property type="protein sequence ID" value="RCX16236.1"/>
    <property type="molecule type" value="Genomic_DNA"/>
</dbReference>
<dbReference type="SFLD" id="SFLDG01129">
    <property type="entry name" value="C1.5:_HAD__Beta-PGM__Phosphata"/>
    <property type="match status" value="1"/>
</dbReference>
<comment type="similarity">
    <text evidence="1">Belongs to the HAD-like hydrolase superfamily. CbbY/CbbZ/Gph/YieH family.</text>
</comment>
<organism evidence="14 15">
    <name type="scientific">Fontibacillus phaseoli</name>
    <dbReference type="NCBI Taxonomy" id="1416533"/>
    <lineage>
        <taxon>Bacteria</taxon>
        <taxon>Bacillati</taxon>
        <taxon>Bacillota</taxon>
        <taxon>Bacilli</taxon>
        <taxon>Bacillales</taxon>
        <taxon>Paenibacillaceae</taxon>
        <taxon>Fontibacillus</taxon>
    </lineage>
</organism>
<dbReference type="NCBIfam" id="TIGR01509">
    <property type="entry name" value="HAD-SF-IA-v3"/>
    <property type="match status" value="1"/>
</dbReference>
<dbReference type="RefSeq" id="WP_114498548.1">
    <property type="nucleotide sequence ID" value="NZ_QPJW01000013.1"/>
</dbReference>
<keyword evidence="2" id="KW-0597">Phosphoprotein</keyword>
<feature type="binding site" evidence="12">
    <location>
        <position position="171"/>
    </location>
    <ligand>
        <name>Mg(2+)</name>
        <dbReference type="ChEBI" id="CHEBI:18420"/>
    </ligand>
</feature>
<evidence type="ECO:0000313" key="15">
    <source>
        <dbReference type="Proteomes" id="UP000253090"/>
    </source>
</evidence>
<name>A0A369B6R5_9BACL</name>
<evidence type="ECO:0000313" key="14">
    <source>
        <dbReference type="EMBL" id="RCX16236.1"/>
    </source>
</evidence>